<name>A0ABQ4R0U1_9HYPH</name>
<evidence type="ECO:0008006" key="5">
    <source>
        <dbReference type="Google" id="ProtNLM"/>
    </source>
</evidence>
<feature type="signal peptide" evidence="2">
    <location>
        <begin position="1"/>
        <end position="21"/>
    </location>
</feature>
<evidence type="ECO:0000313" key="4">
    <source>
        <dbReference type="Proteomes" id="UP001055167"/>
    </source>
</evidence>
<gene>
    <name evidence="3" type="ORF">OPKNFCMD_3480</name>
</gene>
<accession>A0ABQ4R0U1</accession>
<sequence>MRPRALALAFLLLAAAPVLTAAPAGAQRLPGYDPDVTGTVEGWPRGYPDDPPRTGPQLCQRWCEADHVPCDPPHFKIADGRCRPWGGGRR</sequence>
<evidence type="ECO:0000313" key="3">
    <source>
        <dbReference type="EMBL" id="GJD50735.1"/>
    </source>
</evidence>
<evidence type="ECO:0000256" key="1">
    <source>
        <dbReference type="SAM" id="MobiDB-lite"/>
    </source>
</evidence>
<feature type="chain" id="PRO_5045165385" description="Apple domain-containing protein" evidence="2">
    <location>
        <begin position="22"/>
        <end position="90"/>
    </location>
</feature>
<organism evidence="3 4">
    <name type="scientific">Methylobacterium crusticola</name>
    <dbReference type="NCBI Taxonomy" id="1697972"/>
    <lineage>
        <taxon>Bacteria</taxon>
        <taxon>Pseudomonadati</taxon>
        <taxon>Pseudomonadota</taxon>
        <taxon>Alphaproteobacteria</taxon>
        <taxon>Hyphomicrobiales</taxon>
        <taxon>Methylobacteriaceae</taxon>
        <taxon>Methylobacterium</taxon>
    </lineage>
</organism>
<dbReference type="EMBL" id="BPQH01000010">
    <property type="protein sequence ID" value="GJD50735.1"/>
    <property type="molecule type" value="Genomic_DNA"/>
</dbReference>
<comment type="caution">
    <text evidence="3">The sequence shown here is derived from an EMBL/GenBank/DDBJ whole genome shotgun (WGS) entry which is preliminary data.</text>
</comment>
<proteinExistence type="predicted"/>
<keyword evidence="4" id="KW-1185">Reference proteome</keyword>
<feature type="region of interest" description="Disordered" evidence="1">
    <location>
        <begin position="25"/>
        <end position="55"/>
    </location>
</feature>
<reference evidence="3" key="2">
    <citation type="submission" date="2021-08" db="EMBL/GenBank/DDBJ databases">
        <authorList>
            <person name="Tani A."/>
            <person name="Ola A."/>
            <person name="Ogura Y."/>
            <person name="Katsura K."/>
            <person name="Hayashi T."/>
        </authorList>
    </citation>
    <scope>NUCLEOTIDE SEQUENCE</scope>
    <source>
        <strain evidence="3">KCTC 52305</strain>
    </source>
</reference>
<dbReference type="RefSeq" id="WP_128563244.1">
    <property type="nucleotide sequence ID" value="NZ_BPQH01000010.1"/>
</dbReference>
<evidence type="ECO:0000256" key="2">
    <source>
        <dbReference type="SAM" id="SignalP"/>
    </source>
</evidence>
<reference evidence="3" key="1">
    <citation type="journal article" date="2021" name="Front. Microbiol.">
        <title>Comprehensive Comparative Genomics and Phenotyping of Methylobacterium Species.</title>
        <authorList>
            <person name="Alessa O."/>
            <person name="Ogura Y."/>
            <person name="Fujitani Y."/>
            <person name="Takami H."/>
            <person name="Hayashi T."/>
            <person name="Sahin N."/>
            <person name="Tani A."/>
        </authorList>
    </citation>
    <scope>NUCLEOTIDE SEQUENCE</scope>
    <source>
        <strain evidence="3">KCTC 52305</strain>
    </source>
</reference>
<keyword evidence="2" id="KW-0732">Signal</keyword>
<dbReference type="Proteomes" id="UP001055167">
    <property type="component" value="Unassembled WGS sequence"/>
</dbReference>
<protein>
    <recommendedName>
        <fullName evidence="5">Apple domain-containing protein</fullName>
    </recommendedName>
</protein>